<accession>A0A402C2T8</accession>
<gene>
    <name evidence="1" type="ORF">Rhow_000839</name>
</gene>
<sequence length="58" mass="6244">MHMSNTAIVEGSAELHAARARYRASIGGDSHAEFVAAKVALIELGTGRKISEEEIDYL</sequence>
<dbReference type="Proteomes" id="UP000287519">
    <property type="component" value="Unassembled WGS sequence"/>
</dbReference>
<evidence type="ECO:0008006" key="3">
    <source>
        <dbReference type="Google" id="ProtNLM"/>
    </source>
</evidence>
<dbReference type="EMBL" id="BHYM01000013">
    <property type="protein sequence ID" value="GCE37955.1"/>
    <property type="molecule type" value="Genomic_DNA"/>
</dbReference>
<reference evidence="1 2" key="1">
    <citation type="submission" date="2018-11" db="EMBL/GenBank/DDBJ databases">
        <title>Microbial catabolism of amino acid.</title>
        <authorList>
            <person name="Hibi M."/>
            <person name="Ogawa J."/>
        </authorList>
    </citation>
    <scope>NUCLEOTIDE SEQUENCE [LARGE SCALE GENOMIC DNA]</scope>
    <source>
        <strain evidence="1 2">C31-06</strain>
    </source>
</reference>
<organism evidence="1 2">
    <name type="scientific">Rhodococcus wratislaviensis</name>
    <name type="common">Tsukamurella wratislaviensis</name>
    <dbReference type="NCBI Taxonomy" id="44752"/>
    <lineage>
        <taxon>Bacteria</taxon>
        <taxon>Bacillati</taxon>
        <taxon>Actinomycetota</taxon>
        <taxon>Actinomycetes</taxon>
        <taxon>Mycobacteriales</taxon>
        <taxon>Nocardiaceae</taxon>
        <taxon>Rhodococcus</taxon>
    </lineage>
</organism>
<name>A0A402C2T8_RHOWR</name>
<evidence type="ECO:0000313" key="2">
    <source>
        <dbReference type="Proteomes" id="UP000287519"/>
    </source>
</evidence>
<comment type="caution">
    <text evidence="1">The sequence shown here is derived from an EMBL/GenBank/DDBJ whole genome shotgun (WGS) entry which is preliminary data.</text>
</comment>
<dbReference type="AlphaFoldDB" id="A0A402C2T8"/>
<protein>
    <recommendedName>
        <fullName evidence="3">Antitoxin VbhA domain-containing protein</fullName>
    </recommendedName>
</protein>
<proteinExistence type="predicted"/>
<evidence type="ECO:0000313" key="1">
    <source>
        <dbReference type="EMBL" id="GCE37955.1"/>
    </source>
</evidence>
<keyword evidence="2" id="KW-1185">Reference proteome</keyword>